<organism evidence="1 2">
    <name type="scientific">Blepharisma stoltei</name>
    <dbReference type="NCBI Taxonomy" id="1481888"/>
    <lineage>
        <taxon>Eukaryota</taxon>
        <taxon>Sar</taxon>
        <taxon>Alveolata</taxon>
        <taxon>Ciliophora</taxon>
        <taxon>Postciliodesmatophora</taxon>
        <taxon>Heterotrichea</taxon>
        <taxon>Heterotrichida</taxon>
        <taxon>Blepharismidae</taxon>
        <taxon>Blepharisma</taxon>
    </lineage>
</organism>
<sequence length="92" mass="10572">MIQRELGSIYLTDGESYELYLSDYFSGNNLSFANSDSNMTTGSAILENKCEFYAIIPPIPKFKLKWNLSPLISQTFNILKAISWIIWNHNMV</sequence>
<dbReference type="EMBL" id="CAJZBQ010000009">
    <property type="protein sequence ID" value="CAG9312829.1"/>
    <property type="molecule type" value="Genomic_DNA"/>
</dbReference>
<protein>
    <submittedName>
        <fullName evidence="1">Uncharacterized protein</fullName>
    </submittedName>
</protein>
<evidence type="ECO:0000313" key="2">
    <source>
        <dbReference type="Proteomes" id="UP001162131"/>
    </source>
</evidence>
<dbReference type="Proteomes" id="UP001162131">
    <property type="component" value="Unassembled WGS sequence"/>
</dbReference>
<accession>A0AAU9ICX8</accession>
<name>A0AAU9ICX8_9CILI</name>
<keyword evidence="2" id="KW-1185">Reference proteome</keyword>
<gene>
    <name evidence="1" type="ORF">BSTOLATCC_MIC7621</name>
</gene>
<evidence type="ECO:0000313" key="1">
    <source>
        <dbReference type="EMBL" id="CAG9312829.1"/>
    </source>
</evidence>
<comment type="caution">
    <text evidence="1">The sequence shown here is derived from an EMBL/GenBank/DDBJ whole genome shotgun (WGS) entry which is preliminary data.</text>
</comment>
<dbReference type="AlphaFoldDB" id="A0AAU9ICX8"/>
<proteinExistence type="predicted"/>
<reference evidence="1" key="1">
    <citation type="submission" date="2021-09" db="EMBL/GenBank/DDBJ databases">
        <authorList>
            <consortium name="AG Swart"/>
            <person name="Singh M."/>
            <person name="Singh A."/>
            <person name="Seah K."/>
            <person name="Emmerich C."/>
        </authorList>
    </citation>
    <scope>NUCLEOTIDE SEQUENCE</scope>
    <source>
        <strain evidence="1">ATCC30299</strain>
    </source>
</reference>